<dbReference type="RefSeq" id="WP_128423369.1">
    <property type="nucleotide sequence ID" value="NZ_JYFN01000046.1"/>
</dbReference>
<accession>A0A0D8BA57</accession>
<proteinExistence type="predicted"/>
<dbReference type="AlphaFoldDB" id="A0A0D8BA57"/>
<feature type="region of interest" description="Disordered" evidence="1">
    <location>
        <begin position="54"/>
        <end position="79"/>
    </location>
</feature>
<keyword evidence="2" id="KW-0732">Signal</keyword>
<evidence type="ECO:0000256" key="1">
    <source>
        <dbReference type="SAM" id="MobiDB-lite"/>
    </source>
</evidence>
<reference evidence="3 4" key="2">
    <citation type="journal article" date="2016" name="Genome Announc.">
        <title>Permanent Draft Genome Sequences for Two Variants of Frankia sp. Strain CpI1, the First Frankia Strain Isolated from Root Nodules of Comptonia peregrina.</title>
        <authorList>
            <person name="Oshone R."/>
            <person name="Hurst S.G.IV."/>
            <person name="Abebe-Akele F."/>
            <person name="Simpson S."/>
            <person name="Morris K."/>
            <person name="Thomas W.K."/>
            <person name="Tisa L.S."/>
        </authorList>
    </citation>
    <scope>NUCLEOTIDE SEQUENCE [LARGE SCALE GENOMIC DNA]</scope>
    <source>
        <strain evidence="4">CpI1-S</strain>
    </source>
</reference>
<dbReference type="EMBL" id="JYFN01000046">
    <property type="protein sequence ID" value="KJE20995.1"/>
    <property type="molecule type" value="Genomic_DNA"/>
</dbReference>
<keyword evidence="4" id="KW-1185">Reference proteome</keyword>
<name>A0A0D8BA57_9ACTN</name>
<evidence type="ECO:0000256" key="2">
    <source>
        <dbReference type="SAM" id="SignalP"/>
    </source>
</evidence>
<comment type="caution">
    <text evidence="3">The sequence shown here is derived from an EMBL/GenBank/DDBJ whole genome shotgun (WGS) entry which is preliminary data.</text>
</comment>
<organism evidence="3 4">
    <name type="scientific">Frankia torreyi</name>
    <dbReference type="NCBI Taxonomy" id="1856"/>
    <lineage>
        <taxon>Bacteria</taxon>
        <taxon>Bacillati</taxon>
        <taxon>Actinomycetota</taxon>
        <taxon>Actinomycetes</taxon>
        <taxon>Frankiales</taxon>
        <taxon>Frankiaceae</taxon>
        <taxon>Frankia</taxon>
    </lineage>
</organism>
<feature type="compositionally biased region" description="Low complexity" evidence="1">
    <location>
        <begin position="60"/>
        <end position="79"/>
    </location>
</feature>
<reference evidence="4" key="1">
    <citation type="submission" date="2015-02" db="EMBL/GenBank/DDBJ databases">
        <title>Draft Genome of Frankia sp. CpI1-S.</title>
        <authorList>
            <person name="Oshone R.T."/>
            <person name="Ngom M."/>
            <person name="Ghodhbane-Gtari F."/>
            <person name="Gtari M."/>
            <person name="Morris K."/>
            <person name="Thomas K."/>
            <person name="Sen A."/>
            <person name="Tisa L.S."/>
        </authorList>
    </citation>
    <scope>NUCLEOTIDE SEQUENCE [LARGE SCALE GENOMIC DNA]</scope>
    <source>
        <strain evidence="4">CpI1-S</strain>
    </source>
</reference>
<dbReference type="Proteomes" id="UP000032545">
    <property type="component" value="Unassembled WGS sequence"/>
</dbReference>
<protein>
    <submittedName>
        <fullName evidence="3">Uncharacterized protein</fullName>
    </submittedName>
</protein>
<sequence precursor="true">MRSFPSPSRRAVGTVGALGVRIGTALGAAPVQAAQPAPPPVGFDLRAAGTHSYRAGGPVAGTTASGTTASGTTASGATASGASTQAIEWTCTIYPSDPTYAGGTIYGYGEQKCSGPIAAQGITVYVKHWNDSSNVWERVGLVGTARGGVGVISAEASRLCIGSSSPQQWRTEVAGFGSGDSGSSSATDYSNTVSIYCR</sequence>
<feature type="signal peptide" evidence="2">
    <location>
        <begin position="1"/>
        <end position="33"/>
    </location>
</feature>
<gene>
    <name evidence="3" type="ORF">FF36_04676</name>
</gene>
<evidence type="ECO:0000313" key="4">
    <source>
        <dbReference type="Proteomes" id="UP000032545"/>
    </source>
</evidence>
<feature type="chain" id="PRO_5002326802" evidence="2">
    <location>
        <begin position="34"/>
        <end position="198"/>
    </location>
</feature>
<dbReference type="PATRIC" id="fig|1502723.3.peg.4635"/>
<evidence type="ECO:0000313" key="3">
    <source>
        <dbReference type="EMBL" id="KJE20995.1"/>
    </source>
</evidence>